<dbReference type="EMBL" id="HBKN01039809">
    <property type="protein sequence ID" value="CAE2327582.1"/>
    <property type="molecule type" value="Transcribed_RNA"/>
</dbReference>
<proteinExistence type="predicted"/>
<protein>
    <submittedName>
        <fullName evidence="1">Uncharacterized protein</fullName>
    </submittedName>
</protein>
<gene>
    <name evidence="1" type="ORF">GTHE00462_LOCUS31144</name>
</gene>
<organism evidence="1">
    <name type="scientific">Guillardia theta</name>
    <name type="common">Cryptophyte</name>
    <name type="synonym">Cryptomonas phi</name>
    <dbReference type="NCBI Taxonomy" id="55529"/>
    <lineage>
        <taxon>Eukaryota</taxon>
        <taxon>Cryptophyceae</taxon>
        <taxon>Pyrenomonadales</taxon>
        <taxon>Geminigeraceae</taxon>
        <taxon>Guillardia</taxon>
    </lineage>
</organism>
<reference evidence="1" key="1">
    <citation type="submission" date="2021-01" db="EMBL/GenBank/DDBJ databases">
        <authorList>
            <person name="Corre E."/>
            <person name="Pelletier E."/>
            <person name="Niang G."/>
            <person name="Scheremetjew M."/>
            <person name="Finn R."/>
            <person name="Kale V."/>
            <person name="Holt S."/>
            <person name="Cochrane G."/>
            <person name="Meng A."/>
            <person name="Brown T."/>
            <person name="Cohen L."/>
        </authorList>
    </citation>
    <scope>NUCLEOTIDE SEQUENCE</scope>
    <source>
        <strain evidence="1">CCMP 2712</strain>
    </source>
</reference>
<sequence length="104" mass="11580">MSAPPTLHLYQDDAYQLAACDWAANYLLCTNLQQQLLLRQEPCRETAPSVNMFTSFISGEVSRSIHLAGQLSSSVINQLKDAAFIRIPTSFARRTLVPRSHISS</sequence>
<dbReference type="AlphaFoldDB" id="A0A7S4UT24"/>
<evidence type="ECO:0000313" key="1">
    <source>
        <dbReference type="EMBL" id="CAE2327582.1"/>
    </source>
</evidence>
<name>A0A7S4UT24_GUITH</name>
<accession>A0A7S4UT24</accession>